<evidence type="ECO:0000256" key="3">
    <source>
        <dbReference type="ARBA" id="ARBA00022448"/>
    </source>
</evidence>
<dbReference type="CDD" id="cd03257">
    <property type="entry name" value="ABC_NikE_OppD_transporters"/>
    <property type="match status" value="1"/>
</dbReference>
<evidence type="ECO:0000313" key="10">
    <source>
        <dbReference type="Proteomes" id="UP000217935"/>
    </source>
</evidence>
<dbReference type="GO" id="GO:0055085">
    <property type="term" value="P:transmembrane transport"/>
    <property type="evidence" value="ECO:0007669"/>
    <property type="project" value="UniProtKB-ARBA"/>
</dbReference>
<dbReference type="InterPro" id="IPR017871">
    <property type="entry name" value="ABC_transporter-like_CS"/>
</dbReference>
<organism evidence="9 10">
    <name type="scientific">Celeribacter ethanolicus</name>
    <dbReference type="NCBI Taxonomy" id="1758178"/>
    <lineage>
        <taxon>Bacteria</taxon>
        <taxon>Pseudomonadati</taxon>
        <taxon>Pseudomonadota</taxon>
        <taxon>Alphaproteobacteria</taxon>
        <taxon>Rhodobacterales</taxon>
        <taxon>Roseobacteraceae</taxon>
        <taxon>Celeribacter</taxon>
    </lineage>
</organism>
<keyword evidence="3" id="KW-0813">Transport</keyword>
<keyword evidence="4" id="KW-1003">Cell membrane</keyword>
<feature type="domain" description="ABC transporter" evidence="8">
    <location>
        <begin position="10"/>
        <end position="261"/>
    </location>
</feature>
<evidence type="ECO:0000256" key="2">
    <source>
        <dbReference type="ARBA" id="ARBA00005417"/>
    </source>
</evidence>
<accession>A0A291G9L7</accession>
<dbReference type="NCBIfam" id="TIGR01727">
    <property type="entry name" value="oligo_HPY"/>
    <property type="match status" value="1"/>
</dbReference>
<dbReference type="GO" id="GO:0016887">
    <property type="term" value="F:ATP hydrolysis activity"/>
    <property type="evidence" value="ECO:0007669"/>
    <property type="project" value="InterPro"/>
</dbReference>
<dbReference type="Gene3D" id="3.40.50.300">
    <property type="entry name" value="P-loop containing nucleotide triphosphate hydrolases"/>
    <property type="match status" value="1"/>
</dbReference>
<dbReference type="OrthoDB" id="9782308at2"/>
<dbReference type="KEGG" id="ceh:CEW89_04430"/>
<keyword evidence="6 9" id="KW-0067">ATP-binding</keyword>
<dbReference type="GO" id="GO:0005886">
    <property type="term" value="C:plasma membrane"/>
    <property type="evidence" value="ECO:0007669"/>
    <property type="project" value="UniProtKB-SubCell"/>
</dbReference>
<dbReference type="InterPro" id="IPR013563">
    <property type="entry name" value="Oligopep_ABC_C"/>
</dbReference>
<reference evidence="9 10" key="1">
    <citation type="submission" date="2017-06" db="EMBL/GenBank/DDBJ databases">
        <title>Celeribacter sp. TSPH2 complete genome sequence.</title>
        <authorList>
            <person name="Woo J.-H."/>
            <person name="Kim H.-S."/>
        </authorList>
    </citation>
    <scope>NUCLEOTIDE SEQUENCE [LARGE SCALE GENOMIC DNA]</scope>
    <source>
        <strain evidence="9 10">TSPH2</strain>
    </source>
</reference>
<keyword evidence="5" id="KW-0547">Nucleotide-binding</keyword>
<dbReference type="EMBL" id="CP022196">
    <property type="protein sequence ID" value="ATG46875.1"/>
    <property type="molecule type" value="Genomic_DNA"/>
</dbReference>
<dbReference type="STRING" id="1758178.GCA_001550095_02726"/>
<evidence type="ECO:0000256" key="6">
    <source>
        <dbReference type="ARBA" id="ARBA00022840"/>
    </source>
</evidence>
<sequence>MANAQPTPILEVRDLCVEFDTMAGLVQGLRGVSFSVLPGETMALVGESGSGKSVTAQAIMGLIGLPGRISSGDILWKGQSLLTREGQRAAGKLRGKSVSMVFQDPMTSLNPLMTIGAHLVEVLRRHMGLSKDKAFARGVDLLDAVGITEPKRRMGQYPHEFSGGMRQRVMIALAIACEPELLIADEPTTALDVTIQAQVLDLLADLQKSMGLSIVLITHDLGIVAGLCEKVAVMYAGSIVEAGAAETVFAHAEHPYTQGLIRSTPRLDDRRARLVSIDGAPPSLLHPPKGCAFQSRCPVASRQCDEKPARQATPEGGTVTCWTPSVAAWAEPVDRQAEVQAR</sequence>
<dbReference type="AlphaFoldDB" id="A0A291G9L7"/>
<dbReference type="InterPro" id="IPR050388">
    <property type="entry name" value="ABC_Ni/Peptide_Import"/>
</dbReference>
<name>A0A291G9L7_9RHOB</name>
<dbReference type="FunFam" id="3.40.50.300:FF:000016">
    <property type="entry name" value="Oligopeptide ABC transporter ATP-binding component"/>
    <property type="match status" value="1"/>
</dbReference>
<evidence type="ECO:0000256" key="1">
    <source>
        <dbReference type="ARBA" id="ARBA00004417"/>
    </source>
</evidence>
<evidence type="ECO:0000259" key="8">
    <source>
        <dbReference type="PROSITE" id="PS50893"/>
    </source>
</evidence>
<dbReference type="Pfam" id="PF00005">
    <property type="entry name" value="ABC_tran"/>
    <property type="match status" value="1"/>
</dbReference>
<keyword evidence="7" id="KW-0472">Membrane</keyword>
<dbReference type="PROSITE" id="PS50893">
    <property type="entry name" value="ABC_TRANSPORTER_2"/>
    <property type="match status" value="1"/>
</dbReference>
<dbReference type="PANTHER" id="PTHR43297:SF7">
    <property type="entry name" value="D,D-DIPEPTIDE TRANSPORT ATP-BINDING PROTEIN DDPD-RELATED"/>
    <property type="match status" value="1"/>
</dbReference>
<comment type="subcellular location">
    <subcellularLocation>
        <location evidence="1">Cell inner membrane</location>
        <topology evidence="1">Peripheral membrane protein</topology>
    </subcellularLocation>
</comment>
<evidence type="ECO:0000313" key="9">
    <source>
        <dbReference type="EMBL" id="ATG46875.1"/>
    </source>
</evidence>
<evidence type="ECO:0000256" key="5">
    <source>
        <dbReference type="ARBA" id="ARBA00022741"/>
    </source>
</evidence>
<proteinExistence type="inferred from homology"/>
<dbReference type="InterPro" id="IPR003439">
    <property type="entry name" value="ABC_transporter-like_ATP-bd"/>
</dbReference>
<dbReference type="Proteomes" id="UP000217935">
    <property type="component" value="Chromosome"/>
</dbReference>
<dbReference type="GO" id="GO:0005524">
    <property type="term" value="F:ATP binding"/>
    <property type="evidence" value="ECO:0007669"/>
    <property type="project" value="UniProtKB-KW"/>
</dbReference>
<dbReference type="InterPro" id="IPR003593">
    <property type="entry name" value="AAA+_ATPase"/>
</dbReference>
<evidence type="ECO:0000256" key="7">
    <source>
        <dbReference type="ARBA" id="ARBA00023136"/>
    </source>
</evidence>
<dbReference type="RefSeq" id="WP_096805041.1">
    <property type="nucleotide sequence ID" value="NZ_CP022196.1"/>
</dbReference>
<keyword evidence="10" id="KW-1185">Reference proteome</keyword>
<gene>
    <name evidence="9" type="primary">oppD</name>
    <name evidence="9" type="ORF">CEW89_04430</name>
</gene>
<protein>
    <submittedName>
        <fullName evidence="9">ABC transporter ATP-binding protein</fullName>
    </submittedName>
</protein>
<dbReference type="GO" id="GO:0015833">
    <property type="term" value="P:peptide transport"/>
    <property type="evidence" value="ECO:0007669"/>
    <property type="project" value="InterPro"/>
</dbReference>
<dbReference type="InterPro" id="IPR027417">
    <property type="entry name" value="P-loop_NTPase"/>
</dbReference>
<dbReference type="SUPFAM" id="SSF52540">
    <property type="entry name" value="P-loop containing nucleoside triphosphate hydrolases"/>
    <property type="match status" value="1"/>
</dbReference>
<dbReference type="SMART" id="SM00382">
    <property type="entry name" value="AAA"/>
    <property type="match status" value="1"/>
</dbReference>
<dbReference type="PROSITE" id="PS00211">
    <property type="entry name" value="ABC_TRANSPORTER_1"/>
    <property type="match status" value="1"/>
</dbReference>
<comment type="similarity">
    <text evidence="2">Belongs to the ABC transporter superfamily.</text>
</comment>
<dbReference type="PANTHER" id="PTHR43297">
    <property type="entry name" value="OLIGOPEPTIDE TRANSPORT ATP-BINDING PROTEIN APPD"/>
    <property type="match status" value="1"/>
</dbReference>
<dbReference type="Pfam" id="PF08352">
    <property type="entry name" value="oligo_HPY"/>
    <property type="match status" value="1"/>
</dbReference>
<evidence type="ECO:0000256" key="4">
    <source>
        <dbReference type="ARBA" id="ARBA00022475"/>
    </source>
</evidence>